<evidence type="ECO:0000256" key="3">
    <source>
        <dbReference type="ARBA" id="ARBA00008621"/>
    </source>
</evidence>
<comment type="catalytic activity">
    <reaction evidence="12">
        <text>oxaloacetate + H(+) = pyruvate + CO2</text>
        <dbReference type="Rhea" id="RHEA:15641"/>
        <dbReference type="ChEBI" id="CHEBI:15361"/>
        <dbReference type="ChEBI" id="CHEBI:15378"/>
        <dbReference type="ChEBI" id="CHEBI:16452"/>
        <dbReference type="ChEBI" id="CHEBI:16526"/>
        <dbReference type="EC" id="4.1.1.112"/>
    </reaction>
</comment>
<name>A0A1P8Q1L2_9LACO</name>
<feature type="binding site" evidence="13">
    <location>
        <position position="112"/>
    </location>
    <ligand>
        <name>Mg(2+)</name>
        <dbReference type="ChEBI" id="CHEBI:18420"/>
    </ligand>
</feature>
<comment type="cofactor">
    <cofactor evidence="13">
        <name>Mg(2+)</name>
        <dbReference type="ChEBI" id="CHEBI:18420"/>
    </cofactor>
</comment>
<dbReference type="PANTHER" id="PTHR33254:SF4">
    <property type="entry name" value="4-HYDROXY-4-METHYL-2-OXOGLUTARATE ALDOLASE 3-RELATED"/>
    <property type="match status" value="1"/>
</dbReference>
<dbReference type="OrthoDB" id="9784786at2"/>
<dbReference type="CDD" id="cd16841">
    <property type="entry name" value="RraA_family"/>
    <property type="match status" value="1"/>
</dbReference>
<protein>
    <recommendedName>
        <fullName evidence="7">Putative 4-hydroxy-4-methyl-2-oxoglutarate aldolase</fullName>
        <ecNumber evidence="6">4.1.1.112</ecNumber>
        <ecNumber evidence="5">4.1.3.17</ecNumber>
    </recommendedName>
    <alternativeName>
        <fullName evidence="11">Oxaloacetate decarboxylase</fullName>
    </alternativeName>
    <alternativeName>
        <fullName evidence="9">Regulator of ribonuclease activity homolog</fullName>
    </alternativeName>
    <alternativeName>
        <fullName evidence="10">RraA-like protein</fullName>
    </alternativeName>
</protein>
<keyword evidence="13" id="KW-0460">Magnesium</keyword>
<evidence type="ECO:0000256" key="1">
    <source>
        <dbReference type="ARBA" id="ARBA00001342"/>
    </source>
</evidence>
<dbReference type="EC" id="4.1.3.17" evidence="5"/>
<comment type="similarity">
    <text evidence="3">Belongs to the class II aldolase/RraA-like family.</text>
</comment>
<evidence type="ECO:0000256" key="8">
    <source>
        <dbReference type="ARBA" id="ARBA00025046"/>
    </source>
</evidence>
<feature type="binding site" evidence="13">
    <location>
        <begin position="89"/>
        <end position="92"/>
    </location>
    <ligand>
        <name>substrate</name>
    </ligand>
</feature>
<accession>A0A1P8Q1L2</accession>
<comment type="cofactor">
    <cofactor evidence="2">
        <name>a divalent metal cation</name>
        <dbReference type="ChEBI" id="CHEBI:60240"/>
    </cofactor>
</comment>
<dbReference type="EC" id="4.1.1.112" evidence="6"/>
<dbReference type="SUPFAM" id="SSF89562">
    <property type="entry name" value="RraA-like"/>
    <property type="match status" value="1"/>
</dbReference>
<evidence type="ECO:0000256" key="6">
    <source>
        <dbReference type="ARBA" id="ARBA00012947"/>
    </source>
</evidence>
<evidence type="ECO:0000256" key="9">
    <source>
        <dbReference type="ARBA" id="ARBA00029596"/>
    </source>
</evidence>
<evidence type="ECO:0000313" key="15">
    <source>
        <dbReference type="Proteomes" id="UP000187499"/>
    </source>
</evidence>
<evidence type="ECO:0000256" key="13">
    <source>
        <dbReference type="PIRSR" id="PIRSR605493-1"/>
    </source>
</evidence>
<evidence type="ECO:0000256" key="7">
    <source>
        <dbReference type="ARBA" id="ARBA00016549"/>
    </source>
</evidence>
<dbReference type="RefSeq" id="WP_076614221.1">
    <property type="nucleotide sequence ID" value="NZ_CP019323.1"/>
</dbReference>
<evidence type="ECO:0000256" key="4">
    <source>
        <dbReference type="ARBA" id="ARBA00011233"/>
    </source>
</evidence>
<keyword evidence="15" id="KW-1185">Reference proteome</keyword>
<reference evidence="15" key="1">
    <citation type="submission" date="2016-12" db="EMBL/GenBank/DDBJ databases">
        <authorList>
            <person name="Jung M.Y."/>
            <person name="Lee S.H."/>
        </authorList>
    </citation>
    <scope>NUCLEOTIDE SEQUENCE [LARGE SCALE GENOMIC DNA]</scope>
    <source>
        <strain evidence="15">WiKim39</strain>
    </source>
</reference>
<dbReference type="GO" id="GO:0047443">
    <property type="term" value="F:4-hydroxy-4-methyl-2-oxoglutarate aldolase activity"/>
    <property type="evidence" value="ECO:0007669"/>
    <property type="project" value="UniProtKB-EC"/>
</dbReference>
<dbReference type="InterPro" id="IPR005493">
    <property type="entry name" value="RraA/RraA-like"/>
</dbReference>
<dbReference type="KEGG" id="lalw:BTM29_03730"/>
<comment type="function">
    <text evidence="8">Catalyzes the aldol cleavage of 4-hydroxy-4-methyl-2-oxoglutarate (HMG) into 2 molecules of pyruvate. Also contains a secondary oxaloacetate (OAA) decarboxylase activity due to the common pyruvate enolate transition state formed following C-C bond cleavage in the retro-aldol and decarboxylation reactions.</text>
</comment>
<gene>
    <name evidence="14" type="ORF">BTM29_03730</name>
</gene>
<sequence>MQEEKIITELKKQDVTSVSDALDSLGIPCGAYGIKPIQRGIPFCGRAFTVHYVPCGMKKGTVGDFLDDVLANQVVVIDNAGRTDCTVWGDIMTNVANQKDIAATVINGVCRDIPGILSTTYPVYSKGFYMVTGKERVQIDTVNEPVSLGEVQVRPNDIIMGDDTGVVVIPDELAEKVLKVAISIQEDEQGIIQLVKNGSTLKEARAKMGYFHLQSQQK</sequence>
<feature type="binding site" evidence="13">
    <location>
        <position position="111"/>
    </location>
    <ligand>
        <name>substrate</name>
    </ligand>
</feature>
<evidence type="ECO:0000256" key="11">
    <source>
        <dbReference type="ARBA" id="ARBA00032305"/>
    </source>
</evidence>
<comment type="catalytic activity">
    <reaction evidence="1">
        <text>4-hydroxy-4-methyl-2-oxoglutarate = 2 pyruvate</text>
        <dbReference type="Rhea" id="RHEA:22748"/>
        <dbReference type="ChEBI" id="CHEBI:15361"/>
        <dbReference type="ChEBI" id="CHEBI:58276"/>
        <dbReference type="EC" id="4.1.3.17"/>
    </reaction>
</comment>
<evidence type="ECO:0000256" key="10">
    <source>
        <dbReference type="ARBA" id="ARBA00030169"/>
    </source>
</evidence>
<evidence type="ECO:0000313" key="14">
    <source>
        <dbReference type="EMBL" id="APX71717.1"/>
    </source>
</evidence>
<dbReference type="Pfam" id="PF03737">
    <property type="entry name" value="RraA-like"/>
    <property type="match status" value="1"/>
</dbReference>
<keyword evidence="13" id="KW-0479">Metal-binding</keyword>
<dbReference type="Gene3D" id="3.50.30.40">
    <property type="entry name" value="Ribonuclease E inhibitor RraA/RraA-like"/>
    <property type="match status" value="1"/>
</dbReference>
<evidence type="ECO:0000256" key="12">
    <source>
        <dbReference type="ARBA" id="ARBA00047973"/>
    </source>
</evidence>
<dbReference type="PANTHER" id="PTHR33254">
    <property type="entry name" value="4-HYDROXY-4-METHYL-2-OXOGLUTARATE ALDOLASE 3-RELATED"/>
    <property type="match status" value="1"/>
</dbReference>
<evidence type="ECO:0000256" key="2">
    <source>
        <dbReference type="ARBA" id="ARBA00001968"/>
    </source>
</evidence>
<organism evidence="14 15">
    <name type="scientific">Companilactobacillus allii</name>
    <dbReference type="NCBI Taxonomy" id="1847728"/>
    <lineage>
        <taxon>Bacteria</taxon>
        <taxon>Bacillati</taxon>
        <taxon>Bacillota</taxon>
        <taxon>Bacilli</taxon>
        <taxon>Lactobacillales</taxon>
        <taxon>Lactobacillaceae</taxon>
        <taxon>Companilactobacillus</taxon>
    </lineage>
</organism>
<dbReference type="GO" id="GO:0008948">
    <property type="term" value="F:oxaloacetate decarboxylase activity"/>
    <property type="evidence" value="ECO:0007669"/>
    <property type="project" value="UniProtKB-EC"/>
</dbReference>
<dbReference type="STRING" id="1847728.BTM29_03730"/>
<proteinExistence type="inferred from homology"/>
<dbReference type="GO" id="GO:0046872">
    <property type="term" value="F:metal ion binding"/>
    <property type="evidence" value="ECO:0007669"/>
    <property type="project" value="UniProtKB-KW"/>
</dbReference>
<comment type="subunit">
    <text evidence="4">Homotrimer.</text>
</comment>
<dbReference type="EMBL" id="CP019323">
    <property type="protein sequence ID" value="APX71717.1"/>
    <property type="molecule type" value="Genomic_DNA"/>
</dbReference>
<dbReference type="AlphaFoldDB" id="A0A1P8Q1L2"/>
<dbReference type="InterPro" id="IPR036704">
    <property type="entry name" value="RraA/RraA-like_sf"/>
</dbReference>
<dbReference type="Proteomes" id="UP000187499">
    <property type="component" value="Chromosome"/>
</dbReference>
<evidence type="ECO:0000256" key="5">
    <source>
        <dbReference type="ARBA" id="ARBA00012213"/>
    </source>
</evidence>